<comment type="function">
    <text evidence="1 7">Catalyzes the reversible cyclization of carbamoyl aspartate to dihydroorotate.</text>
</comment>
<evidence type="ECO:0000256" key="2">
    <source>
        <dbReference type="ARBA" id="ARBA00010286"/>
    </source>
</evidence>
<feature type="binding site" evidence="7">
    <location>
        <position position="152"/>
    </location>
    <ligand>
        <name>Zn(2+)</name>
        <dbReference type="ChEBI" id="CHEBI:29105"/>
        <label>1</label>
    </ligand>
</feature>
<dbReference type="SUPFAM" id="SSF51556">
    <property type="entry name" value="Metallo-dependent hydrolases"/>
    <property type="match status" value="1"/>
</dbReference>
<feature type="binding site" evidence="7">
    <location>
        <position position="152"/>
    </location>
    <ligand>
        <name>Zn(2+)</name>
        <dbReference type="ChEBI" id="CHEBI:29105"/>
        <label>2</label>
    </ligand>
</feature>
<feature type="binding site" evidence="7">
    <location>
        <position position="62"/>
    </location>
    <ligand>
        <name>Zn(2+)</name>
        <dbReference type="ChEBI" id="CHEBI:29105"/>
        <label>1</label>
    </ligand>
</feature>
<feature type="binding site" evidence="7">
    <location>
        <position position="60"/>
    </location>
    <ligand>
        <name>Zn(2+)</name>
        <dbReference type="ChEBI" id="CHEBI:29105"/>
        <label>1</label>
    </ligand>
</feature>
<dbReference type="RefSeq" id="WP_262682578.1">
    <property type="nucleotide sequence ID" value="NZ_JAOQIO010000007.1"/>
</dbReference>
<evidence type="ECO:0000259" key="8">
    <source>
        <dbReference type="Pfam" id="PF07969"/>
    </source>
</evidence>
<gene>
    <name evidence="7" type="primary">pyrC</name>
    <name evidence="10" type="ORF">OB236_02625</name>
</gene>
<dbReference type="InterPro" id="IPR002195">
    <property type="entry name" value="Dihydroorotase_CS"/>
</dbReference>
<dbReference type="PANTHER" id="PTHR43668:SF2">
    <property type="entry name" value="ALLANTOINASE"/>
    <property type="match status" value="1"/>
</dbReference>
<feature type="binding site" evidence="7">
    <location>
        <position position="232"/>
    </location>
    <ligand>
        <name>Zn(2+)</name>
        <dbReference type="ChEBI" id="CHEBI:29105"/>
        <label>2</label>
    </ligand>
</feature>
<dbReference type="PANTHER" id="PTHR43668">
    <property type="entry name" value="ALLANTOINASE"/>
    <property type="match status" value="1"/>
</dbReference>
<evidence type="ECO:0000256" key="6">
    <source>
        <dbReference type="ARBA" id="ARBA00022975"/>
    </source>
</evidence>
<feature type="binding site" evidence="7">
    <location>
        <begin position="62"/>
        <end position="64"/>
    </location>
    <ligand>
        <name>substrate</name>
    </ligand>
</feature>
<dbReference type="SUPFAM" id="SSF51338">
    <property type="entry name" value="Composite domain of metallo-dependent hydrolases"/>
    <property type="match status" value="1"/>
</dbReference>
<name>A0ABT2U8Q6_9BACL</name>
<dbReference type="Proteomes" id="UP001652445">
    <property type="component" value="Unassembled WGS sequence"/>
</dbReference>
<feature type="binding site" evidence="7">
    <location>
        <position position="179"/>
    </location>
    <ligand>
        <name>Zn(2+)</name>
        <dbReference type="ChEBI" id="CHEBI:29105"/>
        <label>2</label>
    </ligand>
</feature>
<evidence type="ECO:0000256" key="7">
    <source>
        <dbReference type="HAMAP-Rule" id="MF_00220"/>
    </source>
</evidence>
<evidence type="ECO:0000256" key="5">
    <source>
        <dbReference type="ARBA" id="ARBA00022833"/>
    </source>
</evidence>
<comment type="caution">
    <text evidence="10">The sequence shown here is derived from an EMBL/GenBank/DDBJ whole genome shotgun (WGS) entry which is preliminary data.</text>
</comment>
<dbReference type="Pfam" id="PF07969">
    <property type="entry name" value="Amidohydro_3"/>
    <property type="match status" value="1"/>
</dbReference>
<keyword evidence="3 7" id="KW-0479">Metal-binding</keyword>
<protein>
    <recommendedName>
        <fullName evidence="7">Dihydroorotase</fullName>
        <shortName evidence="7">DHOase</shortName>
        <ecNumber evidence="7">3.5.2.3</ecNumber>
    </recommendedName>
</protein>
<organism evidence="10 11">
    <name type="scientific">Paenibacillus baimaensis</name>
    <dbReference type="NCBI Taxonomy" id="2982185"/>
    <lineage>
        <taxon>Bacteria</taxon>
        <taxon>Bacillati</taxon>
        <taxon>Bacillota</taxon>
        <taxon>Bacilli</taxon>
        <taxon>Bacillales</taxon>
        <taxon>Paenibacillaceae</taxon>
        <taxon>Paenibacillus</taxon>
    </lineage>
</organism>
<accession>A0ABT2U8Q6</accession>
<keyword evidence="4 7" id="KW-0378">Hydrolase</keyword>
<dbReference type="NCBIfam" id="TIGR00857">
    <property type="entry name" value="pyrC_multi"/>
    <property type="match status" value="1"/>
</dbReference>
<comment type="similarity">
    <text evidence="2 7">Belongs to the metallo-dependent hydrolases superfamily. DHOase family. Class I DHOase subfamily.</text>
</comment>
<evidence type="ECO:0000259" key="9">
    <source>
        <dbReference type="Pfam" id="PF12890"/>
    </source>
</evidence>
<feature type="binding site" evidence="7">
    <location>
        <position position="94"/>
    </location>
    <ligand>
        <name>substrate</name>
    </ligand>
</feature>
<comment type="catalytic activity">
    <reaction evidence="7">
        <text>(S)-dihydroorotate + H2O = N-carbamoyl-L-aspartate + H(+)</text>
        <dbReference type="Rhea" id="RHEA:24296"/>
        <dbReference type="ChEBI" id="CHEBI:15377"/>
        <dbReference type="ChEBI" id="CHEBI:15378"/>
        <dbReference type="ChEBI" id="CHEBI:30864"/>
        <dbReference type="ChEBI" id="CHEBI:32814"/>
        <dbReference type="EC" id="3.5.2.3"/>
    </reaction>
</comment>
<dbReference type="InterPro" id="IPR050138">
    <property type="entry name" value="DHOase/Allantoinase_Hydrolase"/>
</dbReference>
<evidence type="ECO:0000313" key="10">
    <source>
        <dbReference type="EMBL" id="MCU6791015.1"/>
    </source>
</evidence>
<dbReference type="Pfam" id="PF12890">
    <property type="entry name" value="DHOase"/>
    <property type="match status" value="1"/>
</dbReference>
<proteinExistence type="inferred from homology"/>
<dbReference type="InterPro" id="IPR032466">
    <property type="entry name" value="Metal_Hydrolase"/>
</dbReference>
<dbReference type="EMBL" id="JAOQIO010000007">
    <property type="protein sequence ID" value="MCU6791015.1"/>
    <property type="molecule type" value="Genomic_DNA"/>
</dbReference>
<sequence>MKILIKNGTVINPENDFNEIADVVIEDGKVIAIGNKQVEAIDHVIDAKGLLVVPGLVDIHVHFRDPGFPQKETISSGAASAAAGGFTSVVCMPNTKPSIDTVQTLEYVLRTGQEQAGVKVYSSAALTYGIEGKVLTEMEALYRAGAVTFTDDGKSVMDPRLVHEAFRKAAELDVPISSHCEDHQLVQSGSLNQGKVSEQLGDPGIHRLGEELIIARDILFAEDTGARLHIQHVSTSRGVQLIRESKARGVRVTGEGAPHHFSLTDEQALVSGTMAKVNPPLRTREDVEAVIAGLVDGTLDAIATDHAPHTLDEKGRPLADAPFGMVGLETAVGLTFTYLVHPEKLTLTEAIAKLTIIPSRIMGLSSGRLAEGCDADITLLDPQKEWTVDAEAFQSKSRNSPFIGMKLKGKAVLTMVNGKVVYDEMGITR</sequence>
<dbReference type="InterPro" id="IPR024403">
    <property type="entry name" value="DHOase_cat"/>
</dbReference>
<feature type="binding site" evidence="7">
    <location>
        <position position="305"/>
    </location>
    <ligand>
        <name>Zn(2+)</name>
        <dbReference type="ChEBI" id="CHEBI:29105"/>
        <label>1</label>
    </ligand>
</feature>
<comment type="pathway">
    <text evidence="7">Pyrimidine metabolism; UMP biosynthesis via de novo pathway; (S)-dihydroorotate from bicarbonate: step 3/3.</text>
</comment>
<dbReference type="InterPro" id="IPR013108">
    <property type="entry name" value="Amidohydro_3"/>
</dbReference>
<feature type="binding site" evidence="7">
    <location>
        <begin position="323"/>
        <end position="324"/>
    </location>
    <ligand>
        <name>substrate</name>
    </ligand>
</feature>
<dbReference type="InterPro" id="IPR011059">
    <property type="entry name" value="Metal-dep_hydrolase_composite"/>
</dbReference>
<evidence type="ECO:0000256" key="4">
    <source>
        <dbReference type="ARBA" id="ARBA00022801"/>
    </source>
</evidence>
<dbReference type="PROSITE" id="PS00482">
    <property type="entry name" value="DIHYDROOROTASE_1"/>
    <property type="match status" value="1"/>
</dbReference>
<feature type="binding site" evidence="7">
    <location>
        <position position="309"/>
    </location>
    <ligand>
        <name>substrate</name>
    </ligand>
</feature>
<dbReference type="InterPro" id="IPR004722">
    <property type="entry name" value="DHOase"/>
</dbReference>
<evidence type="ECO:0000256" key="3">
    <source>
        <dbReference type="ARBA" id="ARBA00022723"/>
    </source>
</evidence>
<dbReference type="Gene3D" id="3.20.20.140">
    <property type="entry name" value="Metal-dependent hydrolases"/>
    <property type="match status" value="1"/>
</dbReference>
<evidence type="ECO:0000313" key="11">
    <source>
        <dbReference type="Proteomes" id="UP001652445"/>
    </source>
</evidence>
<keyword evidence="11" id="KW-1185">Reference proteome</keyword>
<feature type="domain" description="Amidohydrolase 3" evidence="8">
    <location>
        <begin position="334"/>
        <end position="422"/>
    </location>
</feature>
<keyword evidence="5 7" id="KW-0862">Zinc</keyword>
<reference evidence="10 11" key="1">
    <citation type="submission" date="2022-09" db="EMBL/GenBank/DDBJ databases">
        <authorList>
            <person name="Han X.L."/>
            <person name="Wang Q."/>
            <person name="Lu T."/>
        </authorList>
    </citation>
    <scope>NUCLEOTIDE SEQUENCE [LARGE SCALE GENOMIC DNA]</scope>
    <source>
        <strain evidence="10 11">WQ 127069</strain>
    </source>
</reference>
<dbReference type="PROSITE" id="PS00483">
    <property type="entry name" value="DIHYDROOROTASE_2"/>
    <property type="match status" value="1"/>
</dbReference>
<dbReference type="CDD" id="cd01317">
    <property type="entry name" value="DHOase_IIa"/>
    <property type="match status" value="1"/>
</dbReference>
<dbReference type="HAMAP" id="MF_00220_B">
    <property type="entry name" value="PyrC_classI_B"/>
    <property type="match status" value="1"/>
</dbReference>
<dbReference type="EC" id="3.5.2.3" evidence="7"/>
<feature type="active site" evidence="7">
    <location>
        <position position="305"/>
    </location>
</feature>
<keyword evidence="6 7" id="KW-0665">Pyrimidine biosynthesis</keyword>
<feature type="domain" description="Dihydroorotase catalytic" evidence="9">
    <location>
        <begin position="50"/>
        <end position="235"/>
    </location>
</feature>
<feature type="binding site" evidence="7">
    <location>
        <position position="278"/>
    </location>
    <ligand>
        <name>substrate</name>
    </ligand>
</feature>
<comment type="cofactor">
    <cofactor evidence="7">
        <name>Zn(2+)</name>
        <dbReference type="ChEBI" id="CHEBI:29105"/>
    </cofactor>
    <text evidence="7">Binds 2 Zn(2+) ions per subunit.</text>
</comment>
<evidence type="ECO:0000256" key="1">
    <source>
        <dbReference type="ARBA" id="ARBA00002368"/>
    </source>
</evidence>
<dbReference type="Gene3D" id="2.30.40.10">
    <property type="entry name" value="Urease, subunit C, domain 1"/>
    <property type="match status" value="1"/>
</dbReference>